<dbReference type="AlphaFoldDB" id="A0ABC8RND8"/>
<dbReference type="InterPro" id="IPR014978">
    <property type="entry name" value="Gln-Leu-Gln_QLQ"/>
</dbReference>
<dbReference type="GO" id="GO:0048731">
    <property type="term" value="P:system development"/>
    <property type="evidence" value="ECO:0007669"/>
    <property type="project" value="UniProtKB-ARBA"/>
</dbReference>
<keyword evidence="3" id="KW-0010">Activator</keyword>
<dbReference type="InterPro" id="IPR031137">
    <property type="entry name" value="GRF"/>
</dbReference>
<comment type="domain">
    <text evidence="3">The QLQ domain and WRC domain may be involved in protein-protein interaction and DNA-binding, respectively.</text>
</comment>
<dbReference type="EMBL" id="CAUOFW020001591">
    <property type="protein sequence ID" value="CAK9146506.1"/>
    <property type="molecule type" value="Genomic_DNA"/>
</dbReference>
<feature type="region of interest" description="Disordered" evidence="4">
    <location>
        <begin position="1"/>
        <end position="33"/>
    </location>
</feature>
<dbReference type="PROSITE" id="PS51666">
    <property type="entry name" value="QLQ"/>
    <property type="match status" value="1"/>
</dbReference>
<name>A0ABC8RND8_9AQUA</name>
<dbReference type="PANTHER" id="PTHR31602:SF101">
    <property type="entry name" value="GROWTH-REGULATING FACTOR 7"/>
    <property type="match status" value="1"/>
</dbReference>
<evidence type="ECO:0000313" key="6">
    <source>
        <dbReference type="EMBL" id="CAK9146506.1"/>
    </source>
</evidence>
<keyword evidence="3" id="KW-0805">Transcription regulation</keyword>
<dbReference type="Pfam" id="PF08880">
    <property type="entry name" value="QLQ"/>
    <property type="match status" value="1"/>
</dbReference>
<evidence type="ECO:0000256" key="4">
    <source>
        <dbReference type="SAM" id="MobiDB-lite"/>
    </source>
</evidence>
<evidence type="ECO:0000313" key="7">
    <source>
        <dbReference type="Proteomes" id="UP001642360"/>
    </source>
</evidence>
<gene>
    <name evidence="6" type="ORF">ILEXP_LOCUS14361</name>
</gene>
<sequence>MGPSSSSSPSLSPTKTTDDHGGGDSSGLTSTRGANEVVGNLSRDDLAGAPFDISTAKNDFRFQGGMAATLGFPFTPAKCKELERQALIYKYMLASVPVPLDLLLPRSTNLPPDLTPYHSPCNEPWFLLLQHSLIMTSLVFQYGFCFFRSL</sequence>
<dbReference type="GO" id="GO:0006351">
    <property type="term" value="P:DNA-templated transcription"/>
    <property type="evidence" value="ECO:0007669"/>
    <property type="project" value="UniProtKB-UniRule"/>
</dbReference>
<protein>
    <recommendedName>
        <fullName evidence="3">Growth-regulating factor</fullName>
    </recommendedName>
</protein>
<reference evidence="6 7" key="1">
    <citation type="submission" date="2024-02" db="EMBL/GenBank/DDBJ databases">
        <authorList>
            <person name="Vignale AGUSTIN F."/>
            <person name="Sosa J E."/>
            <person name="Modenutti C."/>
        </authorList>
    </citation>
    <scope>NUCLEOTIDE SEQUENCE [LARGE SCALE GENOMIC DNA]</scope>
</reference>
<keyword evidence="3" id="KW-0804">Transcription</keyword>
<organism evidence="6 7">
    <name type="scientific">Ilex paraguariensis</name>
    <name type="common">yerba mate</name>
    <dbReference type="NCBI Taxonomy" id="185542"/>
    <lineage>
        <taxon>Eukaryota</taxon>
        <taxon>Viridiplantae</taxon>
        <taxon>Streptophyta</taxon>
        <taxon>Embryophyta</taxon>
        <taxon>Tracheophyta</taxon>
        <taxon>Spermatophyta</taxon>
        <taxon>Magnoliopsida</taxon>
        <taxon>eudicotyledons</taxon>
        <taxon>Gunneridae</taxon>
        <taxon>Pentapetalae</taxon>
        <taxon>asterids</taxon>
        <taxon>campanulids</taxon>
        <taxon>Aquifoliales</taxon>
        <taxon>Aquifoliaceae</taxon>
        <taxon>Ilex</taxon>
    </lineage>
</organism>
<keyword evidence="7" id="KW-1185">Reference proteome</keyword>
<proteinExistence type="inferred from homology"/>
<evidence type="ECO:0000259" key="5">
    <source>
        <dbReference type="PROSITE" id="PS51666"/>
    </source>
</evidence>
<keyword evidence="2 3" id="KW-0539">Nucleus</keyword>
<feature type="compositionally biased region" description="Low complexity" evidence="4">
    <location>
        <begin position="1"/>
        <end position="15"/>
    </location>
</feature>
<comment type="subcellular location">
    <subcellularLocation>
        <location evidence="1 3">Nucleus</location>
    </subcellularLocation>
</comment>
<feature type="domain" description="QLQ" evidence="5">
    <location>
        <begin position="73"/>
        <end position="108"/>
    </location>
</feature>
<evidence type="ECO:0000256" key="1">
    <source>
        <dbReference type="ARBA" id="ARBA00004123"/>
    </source>
</evidence>
<dbReference type="PANTHER" id="PTHR31602">
    <property type="entry name" value="GROWTH-REGULATING FACTOR 5"/>
    <property type="match status" value="1"/>
</dbReference>
<dbReference type="SMART" id="SM00951">
    <property type="entry name" value="QLQ"/>
    <property type="match status" value="1"/>
</dbReference>
<dbReference type="GO" id="GO:0005634">
    <property type="term" value="C:nucleus"/>
    <property type="evidence" value="ECO:0007669"/>
    <property type="project" value="UniProtKB-SubCell"/>
</dbReference>
<evidence type="ECO:0000256" key="3">
    <source>
        <dbReference type="RuleBase" id="RU367127"/>
    </source>
</evidence>
<accession>A0ABC8RND8</accession>
<evidence type="ECO:0000256" key="2">
    <source>
        <dbReference type="ARBA" id="ARBA00023242"/>
    </source>
</evidence>
<dbReference type="GO" id="GO:0005524">
    <property type="term" value="F:ATP binding"/>
    <property type="evidence" value="ECO:0007669"/>
    <property type="project" value="UniProtKB-UniRule"/>
</dbReference>
<dbReference type="Proteomes" id="UP001642360">
    <property type="component" value="Unassembled WGS sequence"/>
</dbReference>
<comment type="similarity">
    <text evidence="3">Belongs to the GRF family.</text>
</comment>
<comment type="function">
    <text evidence="3">Transcription activator.</text>
</comment>
<comment type="caution">
    <text evidence="6">The sequence shown here is derived from an EMBL/GenBank/DDBJ whole genome shotgun (WGS) entry which is preliminary data.</text>
</comment>